<evidence type="ECO:0000256" key="4">
    <source>
        <dbReference type="ARBA" id="ARBA00022692"/>
    </source>
</evidence>
<comment type="subcellular location">
    <subcellularLocation>
        <location evidence="1">Cell membrane</location>
        <topology evidence="1">Multi-pass membrane protein</topology>
    </subcellularLocation>
    <subcellularLocation>
        <location evidence="9">Membrane</location>
        <topology evidence="9">Multi-pass membrane protein</topology>
    </subcellularLocation>
</comment>
<accession>A0A1F6WZV8</accession>
<dbReference type="InterPro" id="IPR001708">
    <property type="entry name" value="YidC/ALB3/OXA1/COX18"/>
</dbReference>
<evidence type="ECO:0000256" key="10">
    <source>
        <dbReference type="SAM" id="Phobius"/>
    </source>
</evidence>
<dbReference type="InterPro" id="IPR028055">
    <property type="entry name" value="YidC/Oxa/ALB_C"/>
</dbReference>
<dbReference type="GO" id="GO:0051205">
    <property type="term" value="P:protein insertion into membrane"/>
    <property type="evidence" value="ECO:0007669"/>
    <property type="project" value="TreeGrafter"/>
</dbReference>
<keyword evidence="5" id="KW-0653">Protein transport</keyword>
<feature type="transmembrane region" description="Helical" evidence="10">
    <location>
        <begin position="93"/>
        <end position="114"/>
    </location>
</feature>
<dbReference type="AlphaFoldDB" id="A0A1F6WZV8"/>
<evidence type="ECO:0000256" key="7">
    <source>
        <dbReference type="ARBA" id="ARBA00023136"/>
    </source>
</evidence>
<keyword evidence="4 9" id="KW-0812">Transmembrane</keyword>
<evidence type="ECO:0000256" key="2">
    <source>
        <dbReference type="ARBA" id="ARBA00022448"/>
    </source>
</evidence>
<gene>
    <name evidence="12" type="ORF">A2995_01615</name>
</gene>
<comment type="similarity">
    <text evidence="9">Belongs to the OXA1/ALB3/YidC family.</text>
</comment>
<proteinExistence type="inferred from homology"/>
<dbReference type="NCBIfam" id="TIGR03592">
    <property type="entry name" value="yidC_oxa1_cterm"/>
    <property type="match status" value="1"/>
</dbReference>
<keyword evidence="3" id="KW-1003">Cell membrane</keyword>
<keyword evidence="8" id="KW-0143">Chaperone</keyword>
<evidence type="ECO:0000313" key="13">
    <source>
        <dbReference type="Proteomes" id="UP000185809"/>
    </source>
</evidence>
<evidence type="ECO:0000313" key="12">
    <source>
        <dbReference type="EMBL" id="OGI87426.1"/>
    </source>
</evidence>
<evidence type="ECO:0000256" key="3">
    <source>
        <dbReference type="ARBA" id="ARBA00022475"/>
    </source>
</evidence>
<evidence type="ECO:0000256" key="1">
    <source>
        <dbReference type="ARBA" id="ARBA00004651"/>
    </source>
</evidence>
<protein>
    <recommendedName>
        <fullName evidence="11">Membrane insertase YidC/Oxa/ALB C-terminal domain-containing protein</fullName>
    </recommendedName>
</protein>
<dbReference type="GO" id="GO:0005886">
    <property type="term" value="C:plasma membrane"/>
    <property type="evidence" value="ECO:0007669"/>
    <property type="project" value="UniProtKB-SubCell"/>
</dbReference>
<feature type="domain" description="Membrane insertase YidC/Oxa/ALB C-terminal" evidence="11">
    <location>
        <begin position="30"/>
        <end position="232"/>
    </location>
</feature>
<evidence type="ECO:0000256" key="8">
    <source>
        <dbReference type="ARBA" id="ARBA00023186"/>
    </source>
</evidence>
<evidence type="ECO:0000256" key="9">
    <source>
        <dbReference type="RuleBase" id="RU003945"/>
    </source>
</evidence>
<name>A0A1F6WZV8_9BACT</name>
<sequence length="268" mass="30730">MIALWNTIFYEPLYNALVFLITIVPWADVGIAVILLTIVVKLILFPLSQKSIKSQAKVKSLEPEIQKIKEIYKDKQEQSKKTMELYKANKTNPFAGCLLILIQLPIIIALYLVFMKGLDFGVEKLYPFIHFPPKINMEFLGIINMQEKSLFLAILAGLSQFIHAKISSPKTKPTENKNKTFQGELMKSMNLQMKYVLPIFIAFIAYRISAAVALYWTVSNIFTIIQELIVRRRIDKDILNSQNNQNPIIYTKVVVSENKNLNTGDQNK</sequence>
<organism evidence="12 13">
    <name type="scientific">Candidatus Nomurabacteria bacterium RIFCSPLOWO2_01_FULL_33_24</name>
    <dbReference type="NCBI Taxonomy" id="1801765"/>
    <lineage>
        <taxon>Bacteria</taxon>
        <taxon>Candidatus Nomuraibacteriota</taxon>
    </lineage>
</organism>
<evidence type="ECO:0000256" key="5">
    <source>
        <dbReference type="ARBA" id="ARBA00022927"/>
    </source>
</evidence>
<feature type="transmembrane region" description="Helical" evidence="10">
    <location>
        <begin position="16"/>
        <end position="44"/>
    </location>
</feature>
<dbReference type="PANTHER" id="PTHR12428">
    <property type="entry name" value="OXA1"/>
    <property type="match status" value="1"/>
</dbReference>
<dbReference type="Proteomes" id="UP000185809">
    <property type="component" value="Unassembled WGS sequence"/>
</dbReference>
<reference evidence="12 13" key="1">
    <citation type="journal article" date="2016" name="Nat. Commun.">
        <title>Thousands of microbial genomes shed light on interconnected biogeochemical processes in an aquifer system.</title>
        <authorList>
            <person name="Anantharaman K."/>
            <person name="Brown C.T."/>
            <person name="Hug L.A."/>
            <person name="Sharon I."/>
            <person name="Castelle C.J."/>
            <person name="Probst A.J."/>
            <person name="Thomas B.C."/>
            <person name="Singh A."/>
            <person name="Wilkins M.J."/>
            <person name="Karaoz U."/>
            <person name="Brodie E.L."/>
            <person name="Williams K.H."/>
            <person name="Hubbard S.S."/>
            <person name="Banfield J.F."/>
        </authorList>
    </citation>
    <scope>NUCLEOTIDE SEQUENCE [LARGE SCALE GENOMIC DNA]</scope>
</reference>
<dbReference type="CDD" id="cd20070">
    <property type="entry name" value="5TM_YidC_Alb3"/>
    <property type="match status" value="1"/>
</dbReference>
<dbReference type="GO" id="GO:0032977">
    <property type="term" value="F:membrane insertase activity"/>
    <property type="evidence" value="ECO:0007669"/>
    <property type="project" value="InterPro"/>
</dbReference>
<feature type="transmembrane region" description="Helical" evidence="10">
    <location>
        <begin position="195"/>
        <end position="216"/>
    </location>
</feature>
<evidence type="ECO:0000259" key="11">
    <source>
        <dbReference type="Pfam" id="PF02096"/>
    </source>
</evidence>
<evidence type="ECO:0000256" key="6">
    <source>
        <dbReference type="ARBA" id="ARBA00022989"/>
    </source>
</evidence>
<dbReference type="InterPro" id="IPR047196">
    <property type="entry name" value="YidC_ALB_C"/>
</dbReference>
<dbReference type="GO" id="GO:0015031">
    <property type="term" value="P:protein transport"/>
    <property type="evidence" value="ECO:0007669"/>
    <property type="project" value="UniProtKB-KW"/>
</dbReference>
<comment type="caution">
    <text evidence="12">The sequence shown here is derived from an EMBL/GenBank/DDBJ whole genome shotgun (WGS) entry which is preliminary data.</text>
</comment>
<dbReference type="Pfam" id="PF02096">
    <property type="entry name" value="60KD_IMP"/>
    <property type="match status" value="1"/>
</dbReference>
<dbReference type="EMBL" id="MFUP01000013">
    <property type="protein sequence ID" value="OGI87426.1"/>
    <property type="molecule type" value="Genomic_DNA"/>
</dbReference>
<dbReference type="PANTHER" id="PTHR12428:SF65">
    <property type="entry name" value="CYTOCHROME C OXIDASE ASSEMBLY PROTEIN COX18, MITOCHONDRIAL"/>
    <property type="match status" value="1"/>
</dbReference>
<keyword evidence="6 10" id="KW-1133">Transmembrane helix</keyword>
<keyword evidence="7 10" id="KW-0472">Membrane</keyword>
<keyword evidence="2" id="KW-0813">Transport</keyword>